<evidence type="ECO:0000313" key="12">
    <source>
        <dbReference type="EMBL" id="QHC48324.1"/>
    </source>
</evidence>
<evidence type="ECO:0000256" key="3">
    <source>
        <dbReference type="ARBA" id="ARBA00022598"/>
    </source>
</evidence>
<evidence type="ECO:0000313" key="13">
    <source>
        <dbReference type="Proteomes" id="UP000464013"/>
    </source>
</evidence>
<keyword evidence="9" id="KW-0464">Manganese</keyword>
<evidence type="ECO:0000256" key="7">
    <source>
        <dbReference type="ARBA" id="ARBA00022840"/>
    </source>
</evidence>
<dbReference type="Gene3D" id="3.30.1490.20">
    <property type="entry name" value="ATP-grasp fold, A domain"/>
    <property type="match status" value="1"/>
</dbReference>
<keyword evidence="13" id="KW-1185">Reference proteome</keyword>
<keyword evidence="3 10" id="KW-0436">Ligase</keyword>
<dbReference type="Pfam" id="PF02951">
    <property type="entry name" value="GSH-S_N"/>
    <property type="match status" value="1"/>
</dbReference>
<dbReference type="EC" id="6.3.2.3" evidence="10"/>
<evidence type="ECO:0000256" key="10">
    <source>
        <dbReference type="HAMAP-Rule" id="MF_00162"/>
    </source>
</evidence>
<keyword evidence="7 10" id="KW-0067">ATP-binding</keyword>
<comment type="similarity">
    <text evidence="10">Belongs to the prokaryotic GSH synthase family.</text>
</comment>
<comment type="catalytic activity">
    <reaction evidence="10">
        <text>gamma-L-glutamyl-L-cysteine + glycine + ATP = glutathione + ADP + phosphate + H(+)</text>
        <dbReference type="Rhea" id="RHEA:13557"/>
        <dbReference type="ChEBI" id="CHEBI:15378"/>
        <dbReference type="ChEBI" id="CHEBI:30616"/>
        <dbReference type="ChEBI" id="CHEBI:43474"/>
        <dbReference type="ChEBI" id="CHEBI:57305"/>
        <dbReference type="ChEBI" id="CHEBI:57925"/>
        <dbReference type="ChEBI" id="CHEBI:58173"/>
        <dbReference type="ChEBI" id="CHEBI:456216"/>
        <dbReference type="EC" id="6.3.2.3"/>
    </reaction>
</comment>
<dbReference type="AlphaFoldDB" id="A0A6I6SIS7"/>
<comment type="cofactor">
    <cofactor evidence="2">
        <name>Mg(2+)</name>
        <dbReference type="ChEBI" id="CHEBI:18420"/>
    </cofactor>
</comment>
<keyword evidence="4 10" id="KW-0317">Glutathione biosynthesis</keyword>
<reference evidence="12 13" key="1">
    <citation type="submission" date="2019-01" db="EMBL/GenBank/DDBJ databases">
        <title>Complete genome of a denitifying bacterium Halomons sp. BC-M4-5.</title>
        <authorList>
            <person name="Wang L."/>
            <person name="Shao Z."/>
        </authorList>
    </citation>
    <scope>NUCLEOTIDE SEQUENCE [LARGE SCALE GENOMIC DNA]</scope>
    <source>
        <strain evidence="12 13">BC-M4-5</strain>
    </source>
</reference>
<dbReference type="HAMAP" id="MF_00162">
    <property type="entry name" value="GSH_S"/>
    <property type="match status" value="1"/>
</dbReference>
<evidence type="ECO:0000256" key="4">
    <source>
        <dbReference type="ARBA" id="ARBA00022684"/>
    </source>
</evidence>
<dbReference type="NCBIfam" id="TIGR01380">
    <property type="entry name" value="glut_syn"/>
    <property type="match status" value="1"/>
</dbReference>
<evidence type="ECO:0000256" key="9">
    <source>
        <dbReference type="ARBA" id="ARBA00023211"/>
    </source>
</evidence>
<dbReference type="Gene3D" id="3.40.50.20">
    <property type="match status" value="1"/>
</dbReference>
<dbReference type="RefSeq" id="WP_159547846.1">
    <property type="nucleotide sequence ID" value="NZ_CP035042.1"/>
</dbReference>
<dbReference type="InterPro" id="IPR013815">
    <property type="entry name" value="ATP_grasp_subdomain_1"/>
</dbReference>
<evidence type="ECO:0000256" key="8">
    <source>
        <dbReference type="ARBA" id="ARBA00022842"/>
    </source>
</evidence>
<evidence type="ECO:0000256" key="2">
    <source>
        <dbReference type="ARBA" id="ARBA00001946"/>
    </source>
</evidence>
<sequence length="325" mass="36402">MSQLTSERSLRVGVVMDSIAHLTYKKDTTLAMLWAAQERGWSLHYMEQEDLYLRDGRAHARMRDLAAFRNPDDWYALGAPEERPLAELDVILMRKDPPVDAHFLNAVHLLGFAEREGVLVVNPTRALLECNEKLFAQQFPQCCTPTVVSCSESVLRAFHAEHRDVIFKPLDGMGGSGIFHVQPEGRNLGAIIETLTERGQRQIMAQRYIPEIKDGDTRILLVDGEPVPYGLARVPMAGETRGNLAAGGTGVSRELTARDHWLIEQVQPMIREKGLMFVGLDVIGDYITEINVTSPTCVREIDDQRGTDIAGLLMDAIERRLAQRS</sequence>
<dbReference type="InterPro" id="IPR006284">
    <property type="entry name" value="Glut_synth_pro"/>
</dbReference>
<gene>
    <name evidence="10" type="primary">gshB</name>
    <name evidence="12" type="ORF">EKK97_00225</name>
</gene>
<dbReference type="PANTHER" id="PTHR21621:SF4">
    <property type="entry name" value="GLUTATHIONE SYNTHETASE"/>
    <property type="match status" value="1"/>
</dbReference>
<feature type="domain" description="ATP-grasp" evidence="11">
    <location>
        <begin position="132"/>
        <end position="318"/>
    </location>
</feature>
<keyword evidence="6 10" id="KW-0547">Nucleotide-binding</keyword>
<dbReference type="NCBIfam" id="NF003573">
    <property type="entry name" value="PRK05246.1"/>
    <property type="match status" value="1"/>
</dbReference>
<dbReference type="KEGG" id="htx:EKK97_00225"/>
<dbReference type="GO" id="GO:0046872">
    <property type="term" value="F:metal ion binding"/>
    <property type="evidence" value="ECO:0007669"/>
    <property type="project" value="UniProtKB-KW"/>
</dbReference>
<dbReference type="FunFam" id="3.40.50.20:FF:000009">
    <property type="entry name" value="Glutathione synthetase"/>
    <property type="match status" value="1"/>
</dbReference>
<evidence type="ECO:0000259" key="11">
    <source>
        <dbReference type="PROSITE" id="PS50975"/>
    </source>
</evidence>
<name>A0A6I6SIS7_9GAMM</name>
<dbReference type="InterPro" id="IPR011761">
    <property type="entry name" value="ATP-grasp"/>
</dbReference>
<keyword evidence="5" id="KW-0479">Metal-binding</keyword>
<proteinExistence type="inferred from homology"/>
<comment type="pathway">
    <text evidence="10">Sulfur metabolism; glutathione biosynthesis; glutathione from L-cysteine and L-glutamate: step 2/2.</text>
</comment>
<dbReference type="InterPro" id="IPR004215">
    <property type="entry name" value="GSHS_N"/>
</dbReference>
<dbReference type="Pfam" id="PF02955">
    <property type="entry name" value="GSH-S_ATP"/>
    <property type="match status" value="1"/>
</dbReference>
<dbReference type="PROSITE" id="PS50975">
    <property type="entry name" value="ATP_GRASP"/>
    <property type="match status" value="1"/>
</dbReference>
<evidence type="ECO:0000256" key="6">
    <source>
        <dbReference type="ARBA" id="ARBA00022741"/>
    </source>
</evidence>
<dbReference type="GO" id="GO:0005737">
    <property type="term" value="C:cytoplasm"/>
    <property type="evidence" value="ECO:0007669"/>
    <property type="project" value="TreeGrafter"/>
</dbReference>
<protein>
    <recommendedName>
        <fullName evidence="10">Glutathione synthetase</fullName>
        <ecNumber evidence="10">6.3.2.3</ecNumber>
    </recommendedName>
    <alternativeName>
        <fullName evidence="10">GSH synthetase</fullName>
        <shortName evidence="10">GSH-S</shortName>
        <shortName evidence="10">GSHase</shortName>
    </alternativeName>
    <alternativeName>
        <fullName evidence="10">Glutathione synthase</fullName>
    </alternativeName>
</protein>
<dbReference type="Proteomes" id="UP000464013">
    <property type="component" value="Chromosome"/>
</dbReference>
<dbReference type="PANTHER" id="PTHR21621">
    <property type="entry name" value="RIBOSOMAL PROTEIN S6 MODIFICATION PROTEIN"/>
    <property type="match status" value="1"/>
</dbReference>
<keyword evidence="8" id="KW-0460">Magnesium</keyword>
<dbReference type="EMBL" id="CP035042">
    <property type="protein sequence ID" value="QHC48324.1"/>
    <property type="molecule type" value="Genomic_DNA"/>
</dbReference>
<dbReference type="UniPathway" id="UPA00142">
    <property type="reaction ID" value="UER00210"/>
</dbReference>
<dbReference type="GO" id="GO:0004363">
    <property type="term" value="F:glutathione synthase activity"/>
    <property type="evidence" value="ECO:0007669"/>
    <property type="project" value="UniProtKB-UniRule"/>
</dbReference>
<dbReference type="InterPro" id="IPR004218">
    <property type="entry name" value="GSHS_ATP-bd"/>
</dbReference>
<dbReference type="OrthoDB" id="9785415at2"/>
<dbReference type="SUPFAM" id="SSF52440">
    <property type="entry name" value="PreATP-grasp domain"/>
    <property type="match status" value="1"/>
</dbReference>
<dbReference type="FunFam" id="3.30.1490.20:FF:000009">
    <property type="entry name" value="Glutathione synthetase"/>
    <property type="match status" value="1"/>
</dbReference>
<dbReference type="Gene3D" id="3.30.470.20">
    <property type="entry name" value="ATP-grasp fold, B domain"/>
    <property type="match status" value="1"/>
</dbReference>
<dbReference type="SUPFAM" id="SSF56059">
    <property type="entry name" value="Glutathione synthetase ATP-binding domain-like"/>
    <property type="match status" value="1"/>
</dbReference>
<dbReference type="InterPro" id="IPR016185">
    <property type="entry name" value="PreATP-grasp_dom_sf"/>
</dbReference>
<evidence type="ECO:0000256" key="5">
    <source>
        <dbReference type="ARBA" id="ARBA00022723"/>
    </source>
</evidence>
<organism evidence="12 13">
    <name type="scientific">Billgrantia tianxiuensis</name>
    <dbReference type="NCBI Taxonomy" id="2497861"/>
    <lineage>
        <taxon>Bacteria</taxon>
        <taxon>Pseudomonadati</taxon>
        <taxon>Pseudomonadota</taxon>
        <taxon>Gammaproteobacteria</taxon>
        <taxon>Oceanospirillales</taxon>
        <taxon>Halomonadaceae</taxon>
        <taxon>Billgrantia</taxon>
    </lineage>
</organism>
<evidence type="ECO:0000256" key="1">
    <source>
        <dbReference type="ARBA" id="ARBA00001936"/>
    </source>
</evidence>
<comment type="cofactor">
    <cofactor evidence="1">
        <name>Mn(2+)</name>
        <dbReference type="ChEBI" id="CHEBI:29035"/>
    </cofactor>
</comment>
<accession>A0A6I6SIS7</accession>
<dbReference type="GO" id="GO:0005524">
    <property type="term" value="F:ATP binding"/>
    <property type="evidence" value="ECO:0007669"/>
    <property type="project" value="UniProtKB-UniRule"/>
</dbReference>